<dbReference type="InterPro" id="IPR001507">
    <property type="entry name" value="ZP_dom"/>
</dbReference>
<keyword evidence="4" id="KW-1185">Reference proteome</keyword>
<dbReference type="EMBL" id="JXJN01019079">
    <property type="status" value="NOT_ANNOTATED_CDS"/>
    <property type="molecule type" value="Genomic_DNA"/>
</dbReference>
<dbReference type="PANTHER" id="PTHR47327">
    <property type="entry name" value="FI18240P1-RELATED"/>
    <property type="match status" value="1"/>
</dbReference>
<dbReference type="InterPro" id="IPR052774">
    <property type="entry name" value="Celegans_DevNeuronal_Protein"/>
</dbReference>
<dbReference type="EnsemblMetazoa" id="GPPI038236-RA">
    <property type="protein sequence ID" value="GPPI038236-PA"/>
    <property type="gene ID" value="GPPI038236"/>
</dbReference>
<evidence type="ECO:0000313" key="4">
    <source>
        <dbReference type="Proteomes" id="UP000092460"/>
    </source>
</evidence>
<dbReference type="PROSITE" id="PS50948">
    <property type="entry name" value="PAN"/>
    <property type="match status" value="1"/>
</dbReference>
<organism evidence="3 4">
    <name type="scientific">Glossina palpalis gambiensis</name>
    <dbReference type="NCBI Taxonomy" id="67801"/>
    <lineage>
        <taxon>Eukaryota</taxon>
        <taxon>Metazoa</taxon>
        <taxon>Ecdysozoa</taxon>
        <taxon>Arthropoda</taxon>
        <taxon>Hexapoda</taxon>
        <taxon>Insecta</taxon>
        <taxon>Pterygota</taxon>
        <taxon>Neoptera</taxon>
        <taxon>Endopterygota</taxon>
        <taxon>Diptera</taxon>
        <taxon>Brachycera</taxon>
        <taxon>Muscomorpha</taxon>
        <taxon>Hippoboscoidea</taxon>
        <taxon>Glossinidae</taxon>
        <taxon>Glossina</taxon>
    </lineage>
</organism>
<dbReference type="GO" id="GO:0009653">
    <property type="term" value="P:anatomical structure morphogenesis"/>
    <property type="evidence" value="ECO:0007669"/>
    <property type="project" value="TreeGrafter"/>
</dbReference>
<dbReference type="Gene3D" id="3.50.4.10">
    <property type="entry name" value="Hepatocyte Growth Factor"/>
    <property type="match status" value="1"/>
</dbReference>
<dbReference type="AlphaFoldDB" id="A0A1B0BRF1"/>
<dbReference type="SMART" id="SM00473">
    <property type="entry name" value="PAN_AP"/>
    <property type="match status" value="1"/>
</dbReference>
<dbReference type="CDD" id="cd01099">
    <property type="entry name" value="PAN_AP_HGF"/>
    <property type="match status" value="1"/>
</dbReference>
<protein>
    <recommendedName>
        <fullName evidence="5">Apple domain-containing protein</fullName>
    </recommendedName>
</protein>
<dbReference type="InterPro" id="IPR056953">
    <property type="entry name" value="CUT_N"/>
</dbReference>
<dbReference type="SUPFAM" id="SSF57414">
    <property type="entry name" value="Hairpin loop containing domain-like"/>
    <property type="match status" value="1"/>
</dbReference>
<dbReference type="PROSITE" id="PS51034">
    <property type="entry name" value="ZP_2"/>
    <property type="match status" value="1"/>
</dbReference>
<dbReference type="Pfam" id="PF25057">
    <property type="entry name" value="CUT_N"/>
    <property type="match status" value="1"/>
</dbReference>
<evidence type="ECO:0000313" key="3">
    <source>
        <dbReference type="EnsemblMetazoa" id="GPPI038236-PA"/>
    </source>
</evidence>
<dbReference type="EMBL" id="JXJN01019078">
    <property type="status" value="NOT_ANNOTATED_CDS"/>
    <property type="molecule type" value="Genomic_DNA"/>
</dbReference>
<sequence>MLSQSLIHAIDLLFINETMHNALSALFSAAILLKCPLYQMHLQKIVGFRPPSDYMRPENLLKPPLNYNNNNNIAQNRYKRDGYTTLETSNSRFQQQPQQEQNNTMHHKYEDTTSMKCWRICNQDNACIAYVHLLDTNECYGYTYFERIPNLMTIIDELPLVTDTEAIFYEKTCLKDTLKLSQAYQSPTEQHQSTLGRCILSDKDKMIQPDAFRAAPYDEEYIENQCLDRPVENDHCSYELYANSTFIYAEVKVMGLNQVECQSLCSRETKFYCQGVSFHYEDDIDRSECLLHSEDIISLGPRSLKLRKNSVYMRRVKCLDVHVICTHDEMIIKYTPKDWFRGKMYVSQHSKDCMIQGNGTKSTLLRLTIGSEAKENKCGILRAYEVTKNYQRIFISTLVVIQNNRNVQTQGDRLIKVGCIMSNVTAKEFSAKMTIKQIIEMKIR</sequence>
<dbReference type="STRING" id="67801.A0A1B0BRF1"/>
<proteinExistence type="predicted"/>
<dbReference type="Pfam" id="PF00024">
    <property type="entry name" value="PAN_1"/>
    <property type="match status" value="1"/>
</dbReference>
<dbReference type="EMBL" id="JXJN01019077">
    <property type="status" value="NOT_ANNOTATED_CDS"/>
    <property type="molecule type" value="Genomic_DNA"/>
</dbReference>
<feature type="domain" description="Apple" evidence="1">
    <location>
        <begin position="236"/>
        <end position="318"/>
    </location>
</feature>
<dbReference type="PANTHER" id="PTHR47327:SF8">
    <property type="entry name" value="FI17836P1"/>
    <property type="match status" value="1"/>
</dbReference>
<name>A0A1B0BRF1_9MUSC</name>
<feature type="domain" description="ZP" evidence="2">
    <location>
        <begin position="324"/>
        <end position="444"/>
    </location>
</feature>
<evidence type="ECO:0000259" key="1">
    <source>
        <dbReference type="PROSITE" id="PS50948"/>
    </source>
</evidence>
<accession>A0A1B0BRF1</accession>
<dbReference type="VEuPathDB" id="VectorBase:GPPI038236"/>
<dbReference type="Proteomes" id="UP000092460">
    <property type="component" value="Unassembled WGS sequence"/>
</dbReference>
<reference evidence="4" key="1">
    <citation type="submission" date="2015-01" db="EMBL/GenBank/DDBJ databases">
        <authorList>
            <person name="Aksoy S."/>
            <person name="Warren W."/>
            <person name="Wilson R.K."/>
        </authorList>
    </citation>
    <scope>NUCLEOTIDE SEQUENCE [LARGE SCALE GENOMIC DNA]</scope>
    <source>
        <strain evidence="4">IAEA</strain>
    </source>
</reference>
<evidence type="ECO:0008006" key="5">
    <source>
        <dbReference type="Google" id="ProtNLM"/>
    </source>
</evidence>
<dbReference type="InterPro" id="IPR003609">
    <property type="entry name" value="Pan_app"/>
</dbReference>
<reference evidence="3" key="2">
    <citation type="submission" date="2020-05" db="UniProtKB">
        <authorList>
            <consortium name="EnsemblMetazoa"/>
        </authorList>
    </citation>
    <scope>IDENTIFICATION</scope>
    <source>
        <strain evidence="3">IAEA</strain>
    </source>
</reference>
<evidence type="ECO:0000259" key="2">
    <source>
        <dbReference type="PROSITE" id="PS51034"/>
    </source>
</evidence>